<dbReference type="InterPro" id="IPR050515">
    <property type="entry name" value="Beta-lactam/transpept"/>
</dbReference>
<evidence type="ECO:0000313" key="3">
    <source>
        <dbReference type="EMBL" id="QAY64010.1"/>
    </source>
</evidence>
<evidence type="ECO:0000259" key="2">
    <source>
        <dbReference type="Pfam" id="PF21922"/>
    </source>
</evidence>
<name>A0A4P6EMD2_9MICO</name>
<dbReference type="GO" id="GO:0071972">
    <property type="term" value="F:peptidoglycan L,D-transpeptidase activity"/>
    <property type="evidence" value="ECO:0007669"/>
    <property type="project" value="TreeGrafter"/>
</dbReference>
<dbReference type="GO" id="GO:0005886">
    <property type="term" value="C:plasma membrane"/>
    <property type="evidence" value="ECO:0007669"/>
    <property type="project" value="TreeGrafter"/>
</dbReference>
<dbReference type="EMBL" id="CP035495">
    <property type="protein sequence ID" value="QAY64010.1"/>
    <property type="molecule type" value="Genomic_DNA"/>
</dbReference>
<proteinExistence type="predicted"/>
<dbReference type="Proteomes" id="UP000291758">
    <property type="component" value="Chromosome"/>
</dbReference>
<gene>
    <name evidence="3" type="ORF">ET495_13125</name>
</gene>
<reference evidence="3 4" key="1">
    <citation type="submission" date="2019-01" db="EMBL/GenBank/DDBJ databases">
        <title>Genome sequencing of strain 2JSPR-7.</title>
        <authorList>
            <person name="Heo J."/>
            <person name="Kim S.-J."/>
            <person name="Kim J.-S."/>
            <person name="Hong S.-B."/>
            <person name="Kwon S.-W."/>
        </authorList>
    </citation>
    <scope>NUCLEOTIDE SEQUENCE [LARGE SCALE GENOMIC DNA]</scope>
    <source>
        <strain evidence="3 4">2JSPR-7</strain>
    </source>
</reference>
<protein>
    <submittedName>
        <fullName evidence="3">Penicillin-binding protein 2</fullName>
    </submittedName>
</protein>
<accession>A0A4P6EMD2</accession>
<keyword evidence="4" id="KW-1185">Reference proteome</keyword>
<dbReference type="InterPro" id="IPR054120">
    <property type="entry name" value="PBPA_dimer"/>
</dbReference>
<dbReference type="RefSeq" id="WP_129205169.1">
    <property type="nucleotide sequence ID" value="NZ_CP035495.1"/>
</dbReference>
<feature type="domain" description="Penicillin binding protein A dimerisation" evidence="2">
    <location>
        <begin position="52"/>
        <end position="139"/>
    </location>
</feature>
<dbReference type="GO" id="GO:0008658">
    <property type="term" value="F:penicillin binding"/>
    <property type="evidence" value="ECO:0007669"/>
    <property type="project" value="InterPro"/>
</dbReference>
<dbReference type="SUPFAM" id="SSF56601">
    <property type="entry name" value="beta-lactamase/transpeptidase-like"/>
    <property type="match status" value="1"/>
</dbReference>
<dbReference type="Gene3D" id="3.90.1310.10">
    <property type="entry name" value="Penicillin-binding protein 2a (Domain 2)"/>
    <property type="match status" value="1"/>
</dbReference>
<dbReference type="GO" id="GO:0071555">
    <property type="term" value="P:cell wall organization"/>
    <property type="evidence" value="ECO:0007669"/>
    <property type="project" value="TreeGrafter"/>
</dbReference>
<dbReference type="InterPro" id="IPR001460">
    <property type="entry name" value="PCN-bd_Tpept"/>
</dbReference>
<dbReference type="InterPro" id="IPR012338">
    <property type="entry name" value="Beta-lactam/transpept-like"/>
</dbReference>
<dbReference type="PANTHER" id="PTHR30627">
    <property type="entry name" value="PEPTIDOGLYCAN D,D-TRANSPEPTIDASE"/>
    <property type="match status" value="1"/>
</dbReference>
<sequence length="491" mass="51286">MNTTLRRLSAVVMVMFLALMVSTTYTQFYRADRLNNDGRNVRSIFREFNVARGPIVVAGQPIAESVPVDSPFGFQRVYSGGDPEKAQMYAPVTGFFSLVNGSSAVESAENSFLNGQADALWVDRLQNLLTGRATQGSSVELTIDPVIQQAAWDALGGQRGSIVAVDPSTGAILAMVSKPSFDPNVLAVHSTGQAGQAYQDLLNAEGNPLINRSISALYPPGSTFKLVGAAAAIESGAFQADTQIAAPRTFRLPGTSTDLPNFGGEACSPTDQMSLHDAMVMSCNTAFASLAVEVGGDAMRTQAARFGFDDLFRVPMRSAVSAFPAASDAFTPDRVALSGIGQGDVTSTPLQMAMVSAAIANNGTLMQPHLVQTVRDPDLEVVEQTEPTKIRDAVSPATADALTQMMVDTVETGTGTSARIPGVQVAGKTGTAQTAPGVAPHAWFTAFAPADNPKIAVAVIVENGGNLSSEATGGRLAAPMARAVIEAALNR</sequence>
<dbReference type="OrthoDB" id="9766847at2"/>
<feature type="domain" description="Penicillin-binding protein transpeptidase" evidence="1">
    <location>
        <begin position="160"/>
        <end position="486"/>
    </location>
</feature>
<evidence type="ECO:0000259" key="1">
    <source>
        <dbReference type="Pfam" id="PF00905"/>
    </source>
</evidence>
<organism evidence="3 4">
    <name type="scientific">Xylanimonas allomyrinae</name>
    <dbReference type="NCBI Taxonomy" id="2509459"/>
    <lineage>
        <taxon>Bacteria</taxon>
        <taxon>Bacillati</taxon>
        <taxon>Actinomycetota</taxon>
        <taxon>Actinomycetes</taxon>
        <taxon>Micrococcales</taxon>
        <taxon>Promicromonosporaceae</taxon>
        <taxon>Xylanimonas</taxon>
    </lineage>
</organism>
<dbReference type="Pfam" id="PF00905">
    <property type="entry name" value="Transpeptidase"/>
    <property type="match status" value="1"/>
</dbReference>
<dbReference type="Pfam" id="PF21922">
    <property type="entry name" value="PBP_dimer_2"/>
    <property type="match status" value="1"/>
</dbReference>
<dbReference type="AlphaFoldDB" id="A0A4P6EMD2"/>
<dbReference type="PANTHER" id="PTHR30627:SF24">
    <property type="entry name" value="PENICILLIN-BINDING PROTEIN 4B"/>
    <property type="match status" value="1"/>
</dbReference>
<dbReference type="KEGG" id="xyl:ET495_13125"/>
<evidence type="ECO:0000313" key="4">
    <source>
        <dbReference type="Proteomes" id="UP000291758"/>
    </source>
</evidence>
<dbReference type="Gene3D" id="3.40.710.10">
    <property type="entry name" value="DD-peptidase/beta-lactamase superfamily"/>
    <property type="match status" value="1"/>
</dbReference>